<dbReference type="Gene3D" id="3.40.390.30">
    <property type="entry name" value="Metalloproteases ('zincins'), catalytic domain"/>
    <property type="match status" value="1"/>
</dbReference>
<dbReference type="InterPro" id="IPR002036">
    <property type="entry name" value="YbeY"/>
</dbReference>
<evidence type="ECO:0000256" key="7">
    <source>
        <dbReference type="ARBA" id="ARBA00022833"/>
    </source>
</evidence>
<protein>
    <submittedName>
        <fullName evidence="8">Uncharacterized protein</fullName>
    </submittedName>
</protein>
<keyword evidence="4" id="KW-0479">Metal-binding</keyword>
<dbReference type="AlphaFoldDB" id="A0AAU9LBE5"/>
<proteinExistence type="inferred from homology"/>
<comment type="cofactor">
    <cofactor evidence="1">
        <name>Zn(2+)</name>
        <dbReference type="ChEBI" id="CHEBI:29105"/>
    </cofactor>
</comment>
<accession>A0AAU9LBE5</accession>
<dbReference type="Proteomes" id="UP001160483">
    <property type="component" value="Unassembled WGS sequence"/>
</dbReference>
<keyword evidence="5" id="KW-0255">Endonuclease</keyword>
<evidence type="ECO:0000256" key="2">
    <source>
        <dbReference type="ARBA" id="ARBA00010875"/>
    </source>
</evidence>
<reference evidence="8" key="1">
    <citation type="submission" date="2021-11" db="EMBL/GenBank/DDBJ databases">
        <authorList>
            <person name="Islam A."/>
            <person name="Islam S."/>
            <person name="Flora M.S."/>
            <person name="Rahman M."/>
            <person name="Ziaur R.M."/>
            <person name="Epstein J.H."/>
            <person name="Hassan M."/>
            <person name="Klassen M."/>
            <person name="Woodard K."/>
            <person name="Webb A."/>
            <person name="Webby R.J."/>
            <person name="El Zowalaty M.E."/>
        </authorList>
    </citation>
    <scope>NUCLEOTIDE SEQUENCE</scope>
    <source>
        <strain evidence="8">Pbs3</strain>
    </source>
</reference>
<dbReference type="SUPFAM" id="SSF55486">
    <property type="entry name" value="Metalloproteases ('zincins'), catalytic domain"/>
    <property type="match status" value="1"/>
</dbReference>
<evidence type="ECO:0000313" key="9">
    <source>
        <dbReference type="Proteomes" id="UP001160483"/>
    </source>
</evidence>
<dbReference type="GO" id="GO:0004519">
    <property type="term" value="F:endonuclease activity"/>
    <property type="evidence" value="ECO:0007669"/>
    <property type="project" value="UniProtKB-KW"/>
</dbReference>
<dbReference type="GO" id="GO:0046872">
    <property type="term" value="F:metal ion binding"/>
    <property type="evidence" value="ECO:0007669"/>
    <property type="project" value="UniProtKB-KW"/>
</dbReference>
<dbReference type="PROSITE" id="PS01306">
    <property type="entry name" value="UPF0054"/>
    <property type="match status" value="1"/>
</dbReference>
<dbReference type="EMBL" id="CAKKTJ010000331">
    <property type="protein sequence ID" value="CAH0482055.1"/>
    <property type="molecule type" value="Genomic_DNA"/>
</dbReference>
<evidence type="ECO:0000256" key="5">
    <source>
        <dbReference type="ARBA" id="ARBA00022759"/>
    </source>
</evidence>
<dbReference type="PANTHER" id="PTHR46986:SF1">
    <property type="entry name" value="ENDORIBONUCLEASE YBEY, CHLOROPLASTIC"/>
    <property type="match status" value="1"/>
</dbReference>
<keyword evidence="3" id="KW-0540">Nuclease</keyword>
<dbReference type="PANTHER" id="PTHR46986">
    <property type="entry name" value="ENDORIBONUCLEASE YBEY, CHLOROPLASTIC"/>
    <property type="match status" value="1"/>
</dbReference>
<organism evidence="8 9">
    <name type="scientific">Peronospora belbahrii</name>
    <dbReference type="NCBI Taxonomy" id="622444"/>
    <lineage>
        <taxon>Eukaryota</taxon>
        <taxon>Sar</taxon>
        <taxon>Stramenopiles</taxon>
        <taxon>Oomycota</taxon>
        <taxon>Peronosporomycetes</taxon>
        <taxon>Peronosporales</taxon>
        <taxon>Peronosporaceae</taxon>
        <taxon>Peronospora</taxon>
    </lineage>
</organism>
<dbReference type="HAMAP" id="MF_00009">
    <property type="entry name" value="Endoribonucl_YbeY"/>
    <property type="match status" value="1"/>
</dbReference>
<dbReference type="InterPro" id="IPR023091">
    <property type="entry name" value="MetalPrtase_cat_dom_sf_prd"/>
</dbReference>
<gene>
    <name evidence="8" type="ORF">PBS003_LOCUS8654</name>
</gene>
<keyword evidence="7" id="KW-0862">Zinc</keyword>
<keyword evidence="6" id="KW-0378">Hydrolase</keyword>
<evidence type="ECO:0000256" key="1">
    <source>
        <dbReference type="ARBA" id="ARBA00001947"/>
    </source>
</evidence>
<name>A0AAU9LBE5_9STRA</name>
<dbReference type="InterPro" id="IPR020549">
    <property type="entry name" value="YbeY_CS"/>
</dbReference>
<evidence type="ECO:0000256" key="6">
    <source>
        <dbReference type="ARBA" id="ARBA00022801"/>
    </source>
</evidence>
<evidence type="ECO:0000256" key="4">
    <source>
        <dbReference type="ARBA" id="ARBA00022723"/>
    </source>
</evidence>
<comment type="similarity">
    <text evidence="2">Belongs to the endoribonuclease YbeY family.</text>
</comment>
<dbReference type="NCBIfam" id="TIGR00043">
    <property type="entry name" value="rRNA maturation RNase YbeY"/>
    <property type="match status" value="1"/>
</dbReference>
<dbReference type="GO" id="GO:0006364">
    <property type="term" value="P:rRNA processing"/>
    <property type="evidence" value="ECO:0007669"/>
    <property type="project" value="InterPro"/>
</dbReference>
<sequence>MVQVAKALTGTNAALSPRALMKLQAQIQAMVQCLNCPGGPWDVGVMLTTTSHIQKLNRKFRKKDKATDILSFPCHKVRAPGRFPRVKKKEERYLGDIYISPAYIQLQCKDAKFEDVTTLEKRLPVLIAHGLCHLLGYDHEQDVDYEHMQQAETFILNHYGKFLPPAFATISTSASVTRTDTM</sequence>
<comment type="caution">
    <text evidence="8">The sequence shown here is derived from an EMBL/GenBank/DDBJ whole genome shotgun (WGS) entry which is preliminary data.</text>
</comment>
<dbReference type="GO" id="GO:0004222">
    <property type="term" value="F:metalloendopeptidase activity"/>
    <property type="evidence" value="ECO:0007669"/>
    <property type="project" value="InterPro"/>
</dbReference>
<evidence type="ECO:0000313" key="8">
    <source>
        <dbReference type="EMBL" id="CAH0482055.1"/>
    </source>
</evidence>
<dbReference type="Pfam" id="PF02130">
    <property type="entry name" value="YbeY"/>
    <property type="match status" value="1"/>
</dbReference>
<evidence type="ECO:0000256" key="3">
    <source>
        <dbReference type="ARBA" id="ARBA00022722"/>
    </source>
</evidence>